<gene>
    <name evidence="1" type="ORF">PoB_001165000</name>
</gene>
<keyword evidence="2" id="KW-1185">Reference proteome</keyword>
<accession>A0AAV3YPR9</accession>
<dbReference type="Proteomes" id="UP000735302">
    <property type="component" value="Unassembled WGS sequence"/>
</dbReference>
<evidence type="ECO:0000313" key="2">
    <source>
        <dbReference type="Proteomes" id="UP000735302"/>
    </source>
</evidence>
<evidence type="ECO:0000313" key="1">
    <source>
        <dbReference type="EMBL" id="GFN85144.1"/>
    </source>
</evidence>
<reference evidence="1 2" key="1">
    <citation type="journal article" date="2021" name="Elife">
        <title>Chloroplast acquisition without the gene transfer in kleptoplastic sea slugs, Plakobranchus ocellatus.</title>
        <authorList>
            <person name="Maeda T."/>
            <person name="Takahashi S."/>
            <person name="Yoshida T."/>
            <person name="Shimamura S."/>
            <person name="Takaki Y."/>
            <person name="Nagai Y."/>
            <person name="Toyoda A."/>
            <person name="Suzuki Y."/>
            <person name="Arimoto A."/>
            <person name="Ishii H."/>
            <person name="Satoh N."/>
            <person name="Nishiyama T."/>
            <person name="Hasebe M."/>
            <person name="Maruyama T."/>
            <person name="Minagawa J."/>
            <person name="Obokata J."/>
            <person name="Shigenobu S."/>
        </authorList>
    </citation>
    <scope>NUCLEOTIDE SEQUENCE [LARGE SCALE GENOMIC DNA]</scope>
</reference>
<dbReference type="EMBL" id="BLXT01001370">
    <property type="protein sequence ID" value="GFN85144.1"/>
    <property type="molecule type" value="Genomic_DNA"/>
</dbReference>
<protein>
    <submittedName>
        <fullName evidence="1">Uncharacterized protein</fullName>
    </submittedName>
</protein>
<name>A0AAV3YPR9_9GAST</name>
<organism evidence="1 2">
    <name type="scientific">Plakobranchus ocellatus</name>
    <dbReference type="NCBI Taxonomy" id="259542"/>
    <lineage>
        <taxon>Eukaryota</taxon>
        <taxon>Metazoa</taxon>
        <taxon>Spiralia</taxon>
        <taxon>Lophotrochozoa</taxon>
        <taxon>Mollusca</taxon>
        <taxon>Gastropoda</taxon>
        <taxon>Heterobranchia</taxon>
        <taxon>Euthyneura</taxon>
        <taxon>Panpulmonata</taxon>
        <taxon>Sacoglossa</taxon>
        <taxon>Placobranchoidea</taxon>
        <taxon>Plakobranchidae</taxon>
        <taxon>Plakobranchus</taxon>
    </lineage>
</organism>
<comment type="caution">
    <text evidence="1">The sequence shown here is derived from an EMBL/GenBank/DDBJ whole genome shotgun (WGS) entry which is preliminary data.</text>
</comment>
<dbReference type="AlphaFoldDB" id="A0AAV3YPR9"/>
<sequence>MIKTIHGNLLKRYIMRDAVNDETGGGPVSTTSLAVLEDDDEGSSSAVIGCEVYPEIGGWSSMDTVDDLRFGDGLSTKQRRELEELKGSLLALTTWFDNSEGELDRVNVFNTCGTTPVSGTLRNQTKVVK</sequence>
<proteinExistence type="predicted"/>